<dbReference type="GO" id="GO:0009252">
    <property type="term" value="P:peptidoglycan biosynthetic process"/>
    <property type="evidence" value="ECO:0007669"/>
    <property type="project" value="UniProtKB-KW"/>
</dbReference>
<feature type="transmembrane region" description="Helical" evidence="8">
    <location>
        <begin position="479"/>
        <end position="497"/>
    </location>
</feature>
<feature type="transmembrane region" description="Helical" evidence="8">
    <location>
        <begin position="142"/>
        <end position="160"/>
    </location>
</feature>
<feature type="transmembrane region" description="Helical" evidence="8">
    <location>
        <begin position="197"/>
        <end position="217"/>
    </location>
</feature>
<evidence type="ECO:0000256" key="1">
    <source>
        <dbReference type="ARBA" id="ARBA00004651"/>
    </source>
</evidence>
<feature type="transmembrane region" description="Helical" evidence="8">
    <location>
        <begin position="62"/>
        <end position="81"/>
    </location>
</feature>
<keyword evidence="3 8" id="KW-0812">Transmembrane</keyword>
<evidence type="ECO:0000256" key="5">
    <source>
        <dbReference type="ARBA" id="ARBA00022984"/>
    </source>
</evidence>
<dbReference type="PANTHER" id="PTHR47019">
    <property type="entry name" value="LIPID II FLIPPASE MURJ"/>
    <property type="match status" value="1"/>
</dbReference>
<keyword evidence="2" id="KW-1003">Cell membrane</keyword>
<evidence type="ECO:0000256" key="4">
    <source>
        <dbReference type="ARBA" id="ARBA00022960"/>
    </source>
</evidence>
<feature type="transmembrane region" description="Helical" evidence="8">
    <location>
        <begin position="282"/>
        <end position="302"/>
    </location>
</feature>
<dbReference type="Proteomes" id="UP000228767">
    <property type="component" value="Unassembled WGS sequence"/>
</dbReference>
<feature type="transmembrane region" description="Helical" evidence="8">
    <location>
        <begin position="396"/>
        <end position="419"/>
    </location>
</feature>
<dbReference type="InterPro" id="IPR004268">
    <property type="entry name" value="MurJ"/>
</dbReference>
<comment type="caution">
    <text evidence="9">The sequence shown here is derived from an EMBL/GenBank/DDBJ whole genome shotgun (WGS) entry which is preliminary data.</text>
</comment>
<keyword evidence="6 8" id="KW-1133">Transmembrane helix</keyword>
<comment type="subcellular location">
    <subcellularLocation>
        <location evidence="1">Cell membrane</location>
        <topology evidence="1">Multi-pass membrane protein</topology>
    </subcellularLocation>
</comment>
<dbReference type="GO" id="GO:0008360">
    <property type="term" value="P:regulation of cell shape"/>
    <property type="evidence" value="ECO:0007669"/>
    <property type="project" value="UniProtKB-KW"/>
</dbReference>
<evidence type="ECO:0000256" key="2">
    <source>
        <dbReference type="ARBA" id="ARBA00022475"/>
    </source>
</evidence>
<feature type="transmembrane region" description="Helical" evidence="8">
    <location>
        <begin position="101"/>
        <end position="122"/>
    </location>
</feature>
<evidence type="ECO:0000256" key="8">
    <source>
        <dbReference type="SAM" id="Phobius"/>
    </source>
</evidence>
<dbReference type="EMBL" id="PCYI01000007">
    <property type="protein sequence ID" value="PIR45069.1"/>
    <property type="molecule type" value="Genomic_DNA"/>
</dbReference>
<organism evidence="9 10">
    <name type="scientific">Candidatus Vogelbacteria bacterium CG10_big_fil_rev_8_21_14_0_10_51_16</name>
    <dbReference type="NCBI Taxonomy" id="1975045"/>
    <lineage>
        <taxon>Bacteria</taxon>
        <taxon>Candidatus Vogeliibacteriota</taxon>
    </lineage>
</organism>
<dbReference type="AlphaFoldDB" id="A0A2H0REV5"/>
<proteinExistence type="predicted"/>
<dbReference type="Pfam" id="PF03023">
    <property type="entry name" value="MurJ"/>
    <property type="match status" value="1"/>
</dbReference>
<feature type="transmembrane region" description="Helical" evidence="8">
    <location>
        <begin position="439"/>
        <end position="459"/>
    </location>
</feature>
<evidence type="ECO:0000256" key="7">
    <source>
        <dbReference type="ARBA" id="ARBA00023136"/>
    </source>
</evidence>
<evidence type="ECO:0000313" key="9">
    <source>
        <dbReference type="EMBL" id="PIR45069.1"/>
    </source>
</evidence>
<dbReference type="GO" id="GO:0034204">
    <property type="term" value="P:lipid translocation"/>
    <property type="evidence" value="ECO:0007669"/>
    <property type="project" value="TreeGrafter"/>
</dbReference>
<protein>
    <recommendedName>
        <fullName evidence="11">Lipid II flippase MurJ</fullName>
    </recommendedName>
</protein>
<dbReference type="PRINTS" id="PR01806">
    <property type="entry name" value="VIRFACTRMVIN"/>
</dbReference>
<keyword evidence="4" id="KW-0133">Cell shape</keyword>
<keyword evidence="5" id="KW-0573">Peptidoglycan synthesis</keyword>
<reference evidence="9 10" key="1">
    <citation type="submission" date="2017-09" db="EMBL/GenBank/DDBJ databases">
        <title>Depth-based differentiation of microbial function through sediment-hosted aquifers and enrichment of novel symbionts in the deep terrestrial subsurface.</title>
        <authorList>
            <person name="Probst A.J."/>
            <person name="Ladd B."/>
            <person name="Jarett J.K."/>
            <person name="Geller-Mcgrath D.E."/>
            <person name="Sieber C.M."/>
            <person name="Emerson J.B."/>
            <person name="Anantharaman K."/>
            <person name="Thomas B.C."/>
            <person name="Malmstrom R."/>
            <person name="Stieglmeier M."/>
            <person name="Klingl A."/>
            <person name="Woyke T."/>
            <person name="Ryan C.M."/>
            <person name="Banfield J.F."/>
        </authorList>
    </citation>
    <scope>NUCLEOTIDE SEQUENCE [LARGE SCALE GENOMIC DNA]</scope>
    <source>
        <strain evidence="9">CG10_big_fil_rev_8_21_14_0_10_51_16</strain>
    </source>
</reference>
<keyword evidence="7 8" id="KW-0472">Membrane</keyword>
<evidence type="ECO:0000256" key="6">
    <source>
        <dbReference type="ARBA" id="ARBA00022989"/>
    </source>
</evidence>
<feature type="transmembrane region" description="Helical" evidence="8">
    <location>
        <begin position="253"/>
        <end position="276"/>
    </location>
</feature>
<feature type="transmembrane region" description="Helical" evidence="8">
    <location>
        <begin position="509"/>
        <end position="530"/>
    </location>
</feature>
<feature type="transmembrane region" description="Helical" evidence="8">
    <location>
        <begin position="357"/>
        <end position="375"/>
    </location>
</feature>
<dbReference type="GO" id="GO:0005886">
    <property type="term" value="C:plasma membrane"/>
    <property type="evidence" value="ECO:0007669"/>
    <property type="project" value="UniProtKB-SubCell"/>
</dbReference>
<dbReference type="PANTHER" id="PTHR47019:SF1">
    <property type="entry name" value="LIPID II FLIPPASE MURJ"/>
    <property type="match status" value="1"/>
</dbReference>
<feature type="transmembrane region" description="Helical" evidence="8">
    <location>
        <begin position="322"/>
        <end position="345"/>
    </location>
</feature>
<evidence type="ECO:0008006" key="11">
    <source>
        <dbReference type="Google" id="ProtNLM"/>
    </source>
</evidence>
<accession>A0A2H0REV5</accession>
<gene>
    <name evidence="9" type="ORF">COV10_01490</name>
</gene>
<feature type="transmembrane region" description="Helical" evidence="8">
    <location>
        <begin position="167"/>
        <end position="191"/>
    </location>
</feature>
<name>A0A2H0REV5_9BACT</name>
<evidence type="ECO:0000256" key="3">
    <source>
        <dbReference type="ARBA" id="ARBA00022692"/>
    </source>
</evidence>
<dbReference type="InterPro" id="IPR051050">
    <property type="entry name" value="Lipid_II_flippase_MurJ/MviN"/>
</dbReference>
<dbReference type="GO" id="GO:0015648">
    <property type="term" value="F:lipid-linked peptidoglycan transporter activity"/>
    <property type="evidence" value="ECO:0007669"/>
    <property type="project" value="TreeGrafter"/>
</dbReference>
<evidence type="ECO:0000313" key="10">
    <source>
        <dbReference type="Proteomes" id="UP000228767"/>
    </source>
</evidence>
<sequence length="560" mass="60962">MRWLLRIMDTEQSGLHQAALLLGGSALASQILALLRDRLLAHTFGAGRELDLYYTAFRIPDFIFVAVGSFLAVTVLIPVLLERERVSGPEAVQKMLGTLLVFFALSMLAVTVLVLPLIPHILPWLAPGFSPTELVTLRHLTYVLLLSPLFLGLSNLFGAVTQARRRFLTYALAPLLYNLGIILGVIGLYPIFGILGLVYGVVLGALAHFLIQLPVVVKAGMFPRFAGMLSWQELKPIVSRSLPRTLALGSNQLVLVFILAIASTMTVGSIAVFNLAYNLQSVPLALVGVSYSIAAFPTLARFWSGGNHTEFLSSASRALRHIIFWSVPIAALFIVLRAHLVRTILGSGSFTWQDTRLTAAVLAVFTISVVCQSIIQLVDRAYYAVGKTKEPVIAKLLGSALAIAATFILVSWVELGPIWFNGLTNILHIANVTGREVVVLPLAFSIGTLANIFFLWYLFDGSAPRQVVYDVGRTLGDSLLAAFFAGTAAYLVIRFTAPYVDLQFAPWVFAQGLLAGISGIVACIVAFSFLRSKELGELWGALHRRMSKMVPVQPGPEDMK</sequence>